<dbReference type="InterPro" id="IPR013083">
    <property type="entry name" value="Znf_RING/FYVE/PHD"/>
</dbReference>
<protein>
    <submittedName>
        <fullName evidence="1">Uncharacterized protein</fullName>
    </submittedName>
</protein>
<evidence type="ECO:0000313" key="1">
    <source>
        <dbReference type="EMBL" id="KAJ3499907.1"/>
    </source>
</evidence>
<dbReference type="EMBL" id="JANKHO010001706">
    <property type="protein sequence ID" value="KAJ3499907.1"/>
    <property type="molecule type" value="Genomic_DNA"/>
</dbReference>
<name>A0A9W8JSG4_9AGAR</name>
<dbReference type="AlphaFoldDB" id="A0A9W8JSG4"/>
<reference evidence="1" key="1">
    <citation type="submission" date="2022-07" db="EMBL/GenBank/DDBJ databases">
        <title>Genome Sequence of Agrocybe chaxingu.</title>
        <authorList>
            <person name="Buettner E."/>
        </authorList>
    </citation>
    <scope>NUCLEOTIDE SEQUENCE</scope>
    <source>
        <strain evidence="1">MP-N11</strain>
    </source>
</reference>
<evidence type="ECO:0000313" key="2">
    <source>
        <dbReference type="Proteomes" id="UP001148786"/>
    </source>
</evidence>
<dbReference type="Gene3D" id="3.30.40.10">
    <property type="entry name" value="Zinc/RING finger domain, C3HC4 (zinc finger)"/>
    <property type="match status" value="1"/>
</dbReference>
<dbReference type="OrthoDB" id="10563360at2759"/>
<accession>A0A9W8JSG4</accession>
<organism evidence="1 2">
    <name type="scientific">Agrocybe chaxingu</name>
    <dbReference type="NCBI Taxonomy" id="84603"/>
    <lineage>
        <taxon>Eukaryota</taxon>
        <taxon>Fungi</taxon>
        <taxon>Dikarya</taxon>
        <taxon>Basidiomycota</taxon>
        <taxon>Agaricomycotina</taxon>
        <taxon>Agaricomycetes</taxon>
        <taxon>Agaricomycetidae</taxon>
        <taxon>Agaricales</taxon>
        <taxon>Agaricineae</taxon>
        <taxon>Strophariaceae</taxon>
        <taxon>Agrocybe</taxon>
    </lineage>
</organism>
<sequence length="243" mass="26900">MNQSTRTSEQQVALDRDGFLLLDAQFSHDTFSLEEHGFCLSKDNRGDDHHINNGASSSRSETREETLPLNDVLVKVNLLNHVSNLGCLSPLLTSSSQILKAASDSVICPMLQESCLSVFVLGSCGHTFSAQALHGLFQAAIRDELSLQRHNCLGAFRKPGESPIYNEAELEVFKHLSTAPFLPLYRCPVCRARVTHPPVQSRKHMKLVSDILEIMTAHGIGHDVEDGNADGDVNVEWQAYFIF</sequence>
<comment type="caution">
    <text evidence="1">The sequence shown here is derived from an EMBL/GenBank/DDBJ whole genome shotgun (WGS) entry which is preliminary data.</text>
</comment>
<gene>
    <name evidence="1" type="ORF">NLJ89_g10023</name>
</gene>
<dbReference type="Proteomes" id="UP001148786">
    <property type="component" value="Unassembled WGS sequence"/>
</dbReference>
<keyword evidence="2" id="KW-1185">Reference proteome</keyword>
<proteinExistence type="predicted"/>